<comment type="caution">
    <text evidence="2">The sequence shown here is derived from an EMBL/GenBank/DDBJ whole genome shotgun (WGS) entry which is preliminary data.</text>
</comment>
<reference evidence="2 3" key="1">
    <citation type="submission" date="2019-10" db="EMBL/GenBank/DDBJ databases">
        <title>Deinococcus sp. isolated from soil.</title>
        <authorList>
            <person name="Li Y."/>
            <person name="Wang J."/>
        </authorList>
    </citation>
    <scope>NUCLEOTIDE SEQUENCE [LARGE SCALE GENOMIC DNA]</scope>
    <source>
        <strain evidence="2 3">SDU3-2</strain>
    </source>
</reference>
<keyword evidence="3" id="KW-1185">Reference proteome</keyword>
<evidence type="ECO:0000313" key="2">
    <source>
        <dbReference type="EMBL" id="MPY67615.1"/>
    </source>
</evidence>
<feature type="transmembrane region" description="Helical" evidence="1">
    <location>
        <begin position="314"/>
        <end position="330"/>
    </location>
</feature>
<keyword evidence="1" id="KW-0812">Transmembrane</keyword>
<sequence length="406" mass="43317">MRGQGGALLRYLAAHRTSAAGRALQLIAQGYAVTLIGLAIGVCSARALSVEDRGTLALLLLGGQLFSRLGSLGFEQLIQKDGVERASLTAYYQAAALGSAALLPVMVGFVMFTDLAPALALTTLLGAGLVSVLRIHSALLLHLDRLRTLFVLNAAQAVLQLLLFLAVFPTHHYGAFYAAWLLTVGLAALLSARLVSDQRASLPGTAGPRAVWGWSRRYASVAFPETVLSFCLELPIVRFVLGETSAGLYAISNTFTNIYFQVYTALSAVLIRRPSGPRWPIYLLVALAGAGLTVISRPLITLLFGPAYAGAADYVAWMIPATFLLGVARLEQVTARAPIPFPWQLGLVTGFLLLLVLAALVPERALAVPYIAACYGSYSLALVLASRWQGRKVPTDDVPSTRQETP</sequence>
<proteinExistence type="predicted"/>
<feature type="transmembrane region" description="Helical" evidence="1">
    <location>
        <begin position="174"/>
        <end position="195"/>
    </location>
</feature>
<name>A0A7X1TSA7_9DEIO</name>
<gene>
    <name evidence="2" type="ORF">F8S09_13130</name>
</gene>
<feature type="transmembrane region" description="Helical" evidence="1">
    <location>
        <begin position="148"/>
        <end position="168"/>
    </location>
</feature>
<feature type="transmembrane region" description="Helical" evidence="1">
    <location>
        <begin position="342"/>
        <end position="361"/>
    </location>
</feature>
<feature type="transmembrane region" description="Helical" evidence="1">
    <location>
        <begin position="90"/>
        <end position="112"/>
    </location>
</feature>
<accession>A0A7X1TSA7</accession>
<keyword evidence="1" id="KW-1133">Transmembrane helix</keyword>
<organism evidence="2 3">
    <name type="scientific">Deinococcus terrestris</name>
    <dbReference type="NCBI Taxonomy" id="2651870"/>
    <lineage>
        <taxon>Bacteria</taxon>
        <taxon>Thermotogati</taxon>
        <taxon>Deinococcota</taxon>
        <taxon>Deinococci</taxon>
        <taxon>Deinococcales</taxon>
        <taxon>Deinococcaceae</taxon>
        <taxon>Deinococcus</taxon>
    </lineage>
</organism>
<keyword evidence="1" id="KW-0472">Membrane</keyword>
<protein>
    <recommendedName>
        <fullName evidence="4">Lipopolysaccharide biosynthesis protein</fullName>
    </recommendedName>
</protein>
<feature type="transmembrane region" description="Helical" evidence="1">
    <location>
        <begin position="26"/>
        <end position="48"/>
    </location>
</feature>
<evidence type="ECO:0000313" key="3">
    <source>
        <dbReference type="Proteomes" id="UP000484842"/>
    </source>
</evidence>
<feature type="transmembrane region" description="Helical" evidence="1">
    <location>
        <begin position="281"/>
        <end position="308"/>
    </location>
</feature>
<evidence type="ECO:0000256" key="1">
    <source>
        <dbReference type="SAM" id="Phobius"/>
    </source>
</evidence>
<dbReference type="Proteomes" id="UP000484842">
    <property type="component" value="Unassembled WGS sequence"/>
</dbReference>
<evidence type="ECO:0008006" key="4">
    <source>
        <dbReference type="Google" id="ProtNLM"/>
    </source>
</evidence>
<dbReference type="AlphaFoldDB" id="A0A7X1TSA7"/>
<dbReference type="RefSeq" id="WP_152871949.1">
    <property type="nucleotide sequence ID" value="NZ_WBSL01000007.1"/>
</dbReference>
<dbReference type="EMBL" id="WBSL01000007">
    <property type="protein sequence ID" value="MPY67615.1"/>
    <property type="molecule type" value="Genomic_DNA"/>
</dbReference>
<feature type="transmembrane region" description="Helical" evidence="1">
    <location>
        <begin position="367"/>
        <end position="385"/>
    </location>
</feature>
<feature type="transmembrane region" description="Helical" evidence="1">
    <location>
        <begin position="118"/>
        <end position="136"/>
    </location>
</feature>